<dbReference type="OrthoDB" id="8249516at2759"/>
<sequence length="254" mass="29709">MEDNFSQDGKHSFEKASGIYNEENFWRQNLYIALSPLFACGLPIHIMPSINSQEELKNEDMYPFEWKTWFRFRFKTRLSSWMTILLSPVYFISTSYLAFLIGRIIVDWLIRGKLTLLHFIDIGNILSVGPFVMTVNYIWLGGHAIASMLRSLLRPIWIPEVCTNSPNEVSNAKESTYWKGNNPGSYDQVNIATIKTEIELQGFRSYMIRSYVLWTVTHVVHVLILHANCVLKLQWDYNLEIPQAQWIYPRSCRV</sequence>
<dbReference type="EMBL" id="CAJVCH010570174">
    <property type="protein sequence ID" value="CAG7834271.1"/>
    <property type="molecule type" value="Genomic_DNA"/>
</dbReference>
<keyword evidence="1" id="KW-1133">Transmembrane helix</keyword>
<evidence type="ECO:0000313" key="2">
    <source>
        <dbReference type="EMBL" id="CAG7834271.1"/>
    </source>
</evidence>
<feature type="transmembrane region" description="Helical" evidence="1">
    <location>
        <begin position="81"/>
        <end position="105"/>
    </location>
</feature>
<keyword evidence="3" id="KW-1185">Reference proteome</keyword>
<accession>A0A8J2Q580</accession>
<organism evidence="2 3">
    <name type="scientific">Allacma fusca</name>
    <dbReference type="NCBI Taxonomy" id="39272"/>
    <lineage>
        <taxon>Eukaryota</taxon>
        <taxon>Metazoa</taxon>
        <taxon>Ecdysozoa</taxon>
        <taxon>Arthropoda</taxon>
        <taxon>Hexapoda</taxon>
        <taxon>Collembola</taxon>
        <taxon>Symphypleona</taxon>
        <taxon>Sminthuridae</taxon>
        <taxon>Allacma</taxon>
    </lineage>
</organism>
<protein>
    <submittedName>
        <fullName evidence="2">Uncharacterized protein</fullName>
    </submittedName>
</protein>
<keyword evidence="1" id="KW-0812">Transmembrane</keyword>
<keyword evidence="1" id="KW-0472">Membrane</keyword>
<evidence type="ECO:0000313" key="3">
    <source>
        <dbReference type="Proteomes" id="UP000708208"/>
    </source>
</evidence>
<proteinExistence type="predicted"/>
<comment type="caution">
    <text evidence="2">The sequence shown here is derived from an EMBL/GenBank/DDBJ whole genome shotgun (WGS) entry which is preliminary data.</text>
</comment>
<feature type="transmembrane region" description="Helical" evidence="1">
    <location>
        <begin position="125"/>
        <end position="146"/>
    </location>
</feature>
<reference evidence="2" key="1">
    <citation type="submission" date="2021-06" db="EMBL/GenBank/DDBJ databases">
        <authorList>
            <person name="Hodson N. C."/>
            <person name="Mongue J. A."/>
            <person name="Jaron S. K."/>
        </authorList>
    </citation>
    <scope>NUCLEOTIDE SEQUENCE</scope>
</reference>
<evidence type="ECO:0000256" key="1">
    <source>
        <dbReference type="SAM" id="Phobius"/>
    </source>
</evidence>
<dbReference type="Proteomes" id="UP000708208">
    <property type="component" value="Unassembled WGS sequence"/>
</dbReference>
<gene>
    <name evidence="2" type="ORF">AFUS01_LOCUS43794</name>
</gene>
<name>A0A8J2Q580_9HEXA</name>
<dbReference type="AlphaFoldDB" id="A0A8J2Q580"/>